<sequence>MTTHAPMARVPFAPLDNPRLQHLASAKNRQNGFTTPKSPSGGKPNFLPPKTLLSPNKRPLEPPTFDDYDSENVDPTQLSSPAKKTRGKSDAFAFSTSMPPPPTLPSRITTTPARANISTLRTPMTAPAGRSPKRKIAGLSRNRRTSAPFTRIDPPFATRGASLPFSLDAALSGTFSAPTAKPSIATTIQESMPKTWFFEIHEDTPGEEAANLMEHSTLTLDLSSDDEGSRKVSDDRGKENCPPEGYEAGAASSWAVGDVVVVESVGAARYVKRDEVVRKKVFTDEMDDGQRSPLSDLETEPFIPEGLDKDSHVVVDLLPTPEKAAAPASATKLDIATLFAAPASRTASSLQKTISTSFLLDRPIRTPANEGKGDIGVWEDSSSSVPERASTPVEQNTTTKGKGKEIEVYDENTAPLLDA</sequence>
<dbReference type="EMBL" id="NAJQ01000466">
    <property type="protein sequence ID" value="TKA69120.1"/>
    <property type="molecule type" value="Genomic_DNA"/>
</dbReference>
<name>A0A4U0WZ46_9PEZI</name>
<reference evidence="2 3" key="1">
    <citation type="submission" date="2017-03" db="EMBL/GenBank/DDBJ databases">
        <title>Genomes of endolithic fungi from Antarctica.</title>
        <authorList>
            <person name="Coleine C."/>
            <person name="Masonjones S."/>
            <person name="Stajich J.E."/>
        </authorList>
    </citation>
    <scope>NUCLEOTIDE SEQUENCE [LARGE SCALE GENOMIC DNA]</scope>
    <source>
        <strain evidence="2 3">CCFEE 5184</strain>
    </source>
</reference>
<evidence type="ECO:0000313" key="3">
    <source>
        <dbReference type="Proteomes" id="UP000309340"/>
    </source>
</evidence>
<keyword evidence="3" id="KW-1185">Reference proteome</keyword>
<protein>
    <submittedName>
        <fullName evidence="2">Uncharacterized protein</fullName>
    </submittedName>
</protein>
<feature type="compositionally biased region" description="Polar residues" evidence="1">
    <location>
        <begin position="27"/>
        <end position="38"/>
    </location>
</feature>
<feature type="region of interest" description="Disordered" evidence="1">
    <location>
        <begin position="1"/>
        <end position="109"/>
    </location>
</feature>
<dbReference type="OrthoDB" id="425602at2759"/>
<dbReference type="Proteomes" id="UP000309340">
    <property type="component" value="Unassembled WGS sequence"/>
</dbReference>
<gene>
    <name evidence="2" type="ORF">B0A55_08873</name>
</gene>
<accession>A0A4U0WZ46</accession>
<proteinExistence type="predicted"/>
<evidence type="ECO:0000256" key="1">
    <source>
        <dbReference type="SAM" id="MobiDB-lite"/>
    </source>
</evidence>
<feature type="region of interest" description="Disordered" evidence="1">
    <location>
        <begin position="365"/>
        <end position="419"/>
    </location>
</feature>
<organism evidence="2 3">
    <name type="scientific">Friedmanniomyces simplex</name>
    <dbReference type="NCBI Taxonomy" id="329884"/>
    <lineage>
        <taxon>Eukaryota</taxon>
        <taxon>Fungi</taxon>
        <taxon>Dikarya</taxon>
        <taxon>Ascomycota</taxon>
        <taxon>Pezizomycotina</taxon>
        <taxon>Dothideomycetes</taxon>
        <taxon>Dothideomycetidae</taxon>
        <taxon>Mycosphaerellales</taxon>
        <taxon>Teratosphaeriaceae</taxon>
        <taxon>Friedmanniomyces</taxon>
    </lineage>
</organism>
<dbReference type="AlphaFoldDB" id="A0A4U0WZ46"/>
<feature type="region of interest" description="Disordered" evidence="1">
    <location>
        <begin position="219"/>
        <end position="246"/>
    </location>
</feature>
<feature type="compositionally biased region" description="Polar residues" evidence="1">
    <location>
        <begin position="73"/>
        <end position="82"/>
    </location>
</feature>
<evidence type="ECO:0000313" key="2">
    <source>
        <dbReference type="EMBL" id="TKA69120.1"/>
    </source>
</evidence>
<dbReference type="STRING" id="329884.A0A4U0WZ46"/>
<feature type="compositionally biased region" description="Basic and acidic residues" evidence="1">
    <location>
        <begin position="227"/>
        <end position="241"/>
    </location>
</feature>
<comment type="caution">
    <text evidence="2">The sequence shown here is derived from an EMBL/GenBank/DDBJ whole genome shotgun (WGS) entry which is preliminary data.</text>
</comment>